<evidence type="ECO:0000313" key="4">
    <source>
        <dbReference type="Proteomes" id="UP001140091"/>
    </source>
</evidence>
<feature type="compositionally biased region" description="Basic and acidic residues" evidence="1">
    <location>
        <begin position="456"/>
        <end position="467"/>
    </location>
</feature>
<evidence type="ECO:0000256" key="1">
    <source>
        <dbReference type="SAM" id="MobiDB-lite"/>
    </source>
</evidence>
<name>A0A9W8JI76_9AGAR</name>
<dbReference type="Pfam" id="PF20231">
    <property type="entry name" value="DUF6589"/>
    <property type="match status" value="1"/>
</dbReference>
<dbReference type="AlphaFoldDB" id="A0A9W8JI76"/>
<feature type="domain" description="DUF6589" evidence="2">
    <location>
        <begin position="198"/>
        <end position="631"/>
    </location>
</feature>
<feature type="region of interest" description="Disordered" evidence="1">
    <location>
        <begin position="456"/>
        <end position="481"/>
    </location>
</feature>
<reference evidence="3" key="1">
    <citation type="submission" date="2022-06" db="EMBL/GenBank/DDBJ databases">
        <title>Genome Sequence of Candolleomyces eurysporus.</title>
        <authorList>
            <person name="Buettner E."/>
        </authorList>
    </citation>
    <scope>NUCLEOTIDE SEQUENCE</scope>
    <source>
        <strain evidence="3">VTCC 930004</strain>
    </source>
</reference>
<dbReference type="OrthoDB" id="3040861at2759"/>
<evidence type="ECO:0000259" key="2">
    <source>
        <dbReference type="Pfam" id="PF20231"/>
    </source>
</evidence>
<dbReference type="EMBL" id="JANBPK010000149">
    <property type="protein sequence ID" value="KAJ2936191.1"/>
    <property type="molecule type" value="Genomic_DNA"/>
</dbReference>
<gene>
    <name evidence="3" type="ORF">H1R20_g904</name>
</gene>
<keyword evidence="4" id="KW-1185">Reference proteome</keyword>
<protein>
    <recommendedName>
        <fullName evidence="2">DUF6589 domain-containing protein</fullName>
    </recommendedName>
</protein>
<comment type="caution">
    <text evidence="3">The sequence shown here is derived from an EMBL/GenBank/DDBJ whole genome shotgun (WGS) entry which is preliminary data.</text>
</comment>
<evidence type="ECO:0000313" key="3">
    <source>
        <dbReference type="EMBL" id="KAJ2936191.1"/>
    </source>
</evidence>
<proteinExistence type="predicted"/>
<organism evidence="3 4">
    <name type="scientific">Candolleomyces eurysporus</name>
    <dbReference type="NCBI Taxonomy" id="2828524"/>
    <lineage>
        <taxon>Eukaryota</taxon>
        <taxon>Fungi</taxon>
        <taxon>Dikarya</taxon>
        <taxon>Basidiomycota</taxon>
        <taxon>Agaricomycotina</taxon>
        <taxon>Agaricomycetes</taxon>
        <taxon>Agaricomycetidae</taxon>
        <taxon>Agaricales</taxon>
        <taxon>Agaricineae</taxon>
        <taxon>Psathyrellaceae</taxon>
        <taxon>Candolleomyces</taxon>
    </lineage>
</organism>
<feature type="non-terminal residue" evidence="3">
    <location>
        <position position="632"/>
    </location>
</feature>
<dbReference type="InterPro" id="IPR046496">
    <property type="entry name" value="DUF6589"/>
</dbReference>
<sequence length="632" mass="70563">MDKVTKSERLPGLAVITPDFVKNWKVEHHHQQAPFLLAIICAVAQTDRAVKENKRKTPDTLCNVIMKQLAYQRSNRSLGFPSQIGLYLWSSGSSRQTIDAIHRCGLSMCYTSVLTVVKVLGDHSMKAARMIAKVPRILGYDNINLSTSIFVEQRGSATPAKVSSGTFAILYPIPGADPKDFEIQPIIANFCTLGPEALKFERNIRPSPTHAQIVQSNFIICIVHVLIQYNKSLHHHYYKPEFQPIVRRQTALEPHSTQQYPTEVLMNEEASAEGNILFQDELYTDKLQRTSEEMSGTAIGCVGDQLTNSCNRTIKEYRAQDVNSWENRDVIQPGMGNFHLNLNFSWMVLHTHHGSLNQTSSLTYFFKVIDKTRLGGENPDYHTLTVVFTQIFDGVILSYWCLVCGDLDKYLKSSPSQDDMFAKAQQILFKHLTPLPESPASQLNGLMKASLLETHEAVDSKPKDSKSKKSPPVTLPLKIPAGPDAAPSADIVNRNLCLLTRDLLVMTELMSAMEDGDVGRVEDLYPYLAMMFRGAGGTNYSTEILWLTLNLKYVWTLKFADVMRDFSLINTHGSPIPVDLNAEFAIGKLKRLIVAKGHDSTWDNLGHASAAINSLEDVKSSVAGESNLSYQN</sequence>
<accession>A0A9W8JI76</accession>
<dbReference type="Proteomes" id="UP001140091">
    <property type="component" value="Unassembled WGS sequence"/>
</dbReference>